<gene>
    <name evidence="1" type="ORF">DW701_02875</name>
</gene>
<organism evidence="1 2">
    <name type="scientific">Bacteroides eggerthii</name>
    <dbReference type="NCBI Taxonomy" id="28111"/>
    <lineage>
        <taxon>Bacteria</taxon>
        <taxon>Pseudomonadati</taxon>
        <taxon>Bacteroidota</taxon>
        <taxon>Bacteroidia</taxon>
        <taxon>Bacteroidales</taxon>
        <taxon>Bacteroidaceae</taxon>
        <taxon>Bacteroides</taxon>
    </lineage>
</organism>
<sequence>MNGCQIITTKRGNSSNSLDFKEVYSLYRFTQNLRNKRLKRGKRRNVFFSSEDQRICSELMRFSSGGGIKLLLF</sequence>
<dbReference type="EMBL" id="QSLA01000002">
    <property type="protein sequence ID" value="RHF11743.1"/>
    <property type="molecule type" value="Genomic_DNA"/>
</dbReference>
<name>A0A414MJ95_9BACE</name>
<dbReference type="Proteomes" id="UP000283538">
    <property type="component" value="Unassembled WGS sequence"/>
</dbReference>
<dbReference type="AlphaFoldDB" id="A0A414MJ95"/>
<proteinExistence type="predicted"/>
<evidence type="ECO:0000313" key="1">
    <source>
        <dbReference type="EMBL" id="RHF11743.1"/>
    </source>
</evidence>
<accession>A0A414MJ95</accession>
<reference evidence="1 2" key="1">
    <citation type="submission" date="2018-08" db="EMBL/GenBank/DDBJ databases">
        <title>A genome reference for cultivated species of the human gut microbiota.</title>
        <authorList>
            <person name="Zou Y."/>
            <person name="Xue W."/>
            <person name="Luo G."/>
        </authorList>
    </citation>
    <scope>NUCLEOTIDE SEQUENCE [LARGE SCALE GENOMIC DNA]</scope>
    <source>
        <strain evidence="1 2">AM26-26AC</strain>
    </source>
</reference>
<evidence type="ECO:0000313" key="2">
    <source>
        <dbReference type="Proteomes" id="UP000283538"/>
    </source>
</evidence>
<protein>
    <submittedName>
        <fullName evidence="1">Uncharacterized protein</fullName>
    </submittedName>
</protein>
<comment type="caution">
    <text evidence="1">The sequence shown here is derived from an EMBL/GenBank/DDBJ whole genome shotgun (WGS) entry which is preliminary data.</text>
</comment>